<keyword evidence="5 8" id="KW-1133">Transmembrane helix</keyword>
<dbReference type="Gene3D" id="3.40.50.300">
    <property type="entry name" value="P-loop containing nucleotide triphosphate hydrolases"/>
    <property type="match status" value="2"/>
</dbReference>
<feature type="transmembrane region" description="Helical" evidence="8">
    <location>
        <begin position="850"/>
        <end position="868"/>
    </location>
</feature>
<accession>A0ABX7P453</accession>
<dbReference type="Gene3D" id="3.40.1710.10">
    <property type="entry name" value="abc type-2 transporter like domain"/>
    <property type="match status" value="1"/>
</dbReference>
<keyword evidence="3" id="KW-0547">Nucleotide-binding</keyword>
<evidence type="ECO:0000259" key="10">
    <source>
        <dbReference type="PROSITE" id="PS51012"/>
    </source>
</evidence>
<dbReference type="Pfam" id="PF00005">
    <property type="entry name" value="ABC_tran"/>
    <property type="match status" value="2"/>
</dbReference>
<dbReference type="PANTHER" id="PTHR43038">
    <property type="entry name" value="ATP-BINDING CASSETTE, SUB-FAMILY H, MEMBER 1"/>
    <property type="match status" value="1"/>
</dbReference>
<reference evidence="11 12" key="1">
    <citation type="submission" date="2021-02" db="EMBL/GenBank/DDBJ databases">
        <title>De Novo genome assembly of isolated myxobacteria.</title>
        <authorList>
            <person name="Stevens D.C."/>
        </authorList>
    </citation>
    <scope>NUCLEOTIDE SEQUENCE [LARGE SCALE GENOMIC DNA]</scope>
    <source>
        <strain evidence="12">SCPEA02</strain>
    </source>
</reference>
<protein>
    <submittedName>
        <fullName evidence="11">Ribosome-associated ATPase/putative transporter RbbA</fullName>
    </submittedName>
</protein>
<dbReference type="RefSeq" id="WP_206726814.1">
    <property type="nucleotide sequence ID" value="NZ_CP071090.1"/>
</dbReference>
<dbReference type="NCBIfam" id="NF033858">
    <property type="entry name" value="ABC2_perm_RbbA"/>
    <property type="match status" value="1"/>
</dbReference>
<dbReference type="Pfam" id="PF12698">
    <property type="entry name" value="ABC2_membrane_3"/>
    <property type="match status" value="1"/>
</dbReference>
<feature type="domain" description="ABC transmembrane type-2" evidence="10">
    <location>
        <begin position="700"/>
        <end position="938"/>
    </location>
</feature>
<keyword evidence="6 8" id="KW-0472">Membrane</keyword>
<organism evidence="11 12">
    <name type="scientific">Pyxidicoccus parkwayensis</name>
    <dbReference type="NCBI Taxonomy" id="2813578"/>
    <lineage>
        <taxon>Bacteria</taxon>
        <taxon>Pseudomonadati</taxon>
        <taxon>Myxococcota</taxon>
        <taxon>Myxococcia</taxon>
        <taxon>Myxococcales</taxon>
        <taxon>Cystobacterineae</taxon>
        <taxon>Myxococcaceae</taxon>
        <taxon>Pyxidicoccus</taxon>
    </lineage>
</organism>
<evidence type="ECO:0000256" key="6">
    <source>
        <dbReference type="ARBA" id="ARBA00023136"/>
    </source>
</evidence>
<comment type="subcellular location">
    <subcellularLocation>
        <location evidence="1">Membrane</location>
        <topology evidence="1">Multi-pass membrane protein</topology>
    </subcellularLocation>
</comment>
<feature type="transmembrane region" description="Helical" evidence="8">
    <location>
        <begin position="795"/>
        <end position="816"/>
    </location>
</feature>
<dbReference type="InterPro" id="IPR013525">
    <property type="entry name" value="ABC2_TM"/>
</dbReference>
<keyword evidence="2 8" id="KW-0812">Transmembrane</keyword>
<evidence type="ECO:0000313" key="12">
    <source>
        <dbReference type="Proteomes" id="UP000662747"/>
    </source>
</evidence>
<dbReference type="InterPro" id="IPR047817">
    <property type="entry name" value="ABC2_TM_bact-type"/>
</dbReference>
<dbReference type="InterPro" id="IPR017871">
    <property type="entry name" value="ABC_transporter-like_CS"/>
</dbReference>
<dbReference type="PROSITE" id="PS00211">
    <property type="entry name" value="ABC_TRANSPORTER_1"/>
    <property type="match status" value="1"/>
</dbReference>
<dbReference type="InterPro" id="IPR003439">
    <property type="entry name" value="ABC_transporter-like_ATP-bd"/>
</dbReference>
<feature type="transmembrane region" description="Helical" evidence="8">
    <location>
        <begin position="823"/>
        <end position="844"/>
    </location>
</feature>
<evidence type="ECO:0000259" key="9">
    <source>
        <dbReference type="PROSITE" id="PS50893"/>
    </source>
</evidence>
<dbReference type="CDD" id="cd03230">
    <property type="entry name" value="ABC_DR_subfamily_A"/>
    <property type="match status" value="1"/>
</dbReference>
<keyword evidence="12" id="KW-1185">Reference proteome</keyword>
<feature type="compositionally biased region" description="Basic and acidic residues" evidence="7">
    <location>
        <begin position="525"/>
        <end position="534"/>
    </location>
</feature>
<name>A0ABX7P453_9BACT</name>
<dbReference type="PROSITE" id="PS51012">
    <property type="entry name" value="ABC_TM2"/>
    <property type="match status" value="1"/>
</dbReference>
<evidence type="ECO:0000256" key="4">
    <source>
        <dbReference type="ARBA" id="ARBA00022840"/>
    </source>
</evidence>
<dbReference type="PROSITE" id="PS50893">
    <property type="entry name" value="ABC_TRANSPORTER_2"/>
    <property type="match status" value="2"/>
</dbReference>
<proteinExistence type="predicted"/>
<dbReference type="InterPro" id="IPR027417">
    <property type="entry name" value="P-loop_NTPase"/>
</dbReference>
<gene>
    <name evidence="11" type="primary">rbbA</name>
    <name evidence="11" type="ORF">JY651_10145</name>
</gene>
<dbReference type="SUPFAM" id="SSF52540">
    <property type="entry name" value="P-loop containing nucleoside triphosphate hydrolases"/>
    <property type="match status" value="2"/>
</dbReference>
<feature type="transmembrane region" description="Helical" evidence="8">
    <location>
        <begin position="589"/>
        <end position="607"/>
    </location>
</feature>
<evidence type="ECO:0000256" key="1">
    <source>
        <dbReference type="ARBA" id="ARBA00004141"/>
    </source>
</evidence>
<evidence type="ECO:0000256" key="8">
    <source>
        <dbReference type="SAM" id="Phobius"/>
    </source>
</evidence>
<dbReference type="PANTHER" id="PTHR43038:SF4">
    <property type="entry name" value="RIBOSOME-ASSOCIATED ATPASE"/>
    <property type="match status" value="1"/>
</dbReference>
<dbReference type="SMART" id="SM00382">
    <property type="entry name" value="AAA"/>
    <property type="match status" value="2"/>
</dbReference>
<sequence>MASSASPASPGAVPSGPVVSIQDVTHRYGEVVALNRLSLDFPTGIMVGIVGPDGVGKSTLMALVAGSKKMQEGKVIVLGGDIADVRHRRAVGPRIAYMPQGLGKNLYLELSVYDNVDFMARLFGLSPEERKVRIPQLLEATGLAKFAARPAGKLSGGMKQKVGLCGALVHDPDLLILDEPTTGVDPLSRRQFWTLIDDIRAGRPGMSVMISTAYMDEAQQWDWIVAMDEGRVLSTGTPAELMSRTGTSDLEQCFIALLPEEKRKGHKAVTIPPRPPAQGNLAIEAHGLTRRFGTFTAVDHVTLSIERGEIFGFLGSNGCGKSTTMKMLTGLLPPTEGSAKLFGSSVEAGSMEVRKNLGYMTQAFSLYGELTVRENLVLHARLYHLSEEQAKRRIDELVERFGLGAHLEASAESLPMGLRQRLSLAVAVLHGPQILILDEPTSGVDPVARDSFWELLIDLSRNQGVTIFVTTHFMNEGMRCDRISLMHAGRVLAADEPQKLIDAKKADGLETAFIAYMEDAIAEGERAEKKKKEAAPSPAPAPAKPVAESPAVAPPPQPQQQSAWRLGLGRMLAYAHNEAVQIRRDPVRLAFAFIGSALLMLVFGFGITTDVEDIRFAALDLDQSSESRAYLDQFTAARPYFAWTPPAQSADEALRRLQSDDVSVVLEIPPNFGRDFRRRSGPEVLAQVDGAMTFRGDTVEQYVQGVHNGMLRDPATGLGTAEPQPYTANLEERFMYNPTFESIYSIVPSVPALLLLLIPAILMTVSIVREKELGSIINFYVTPTGRLEYLIGKQLPYIAIGMANFFILAALTLIVFRVPIKGSFLMLMLCTLFYVMATTGLGMVTSTFTGSQVAAVFVTAILTIVPTIQFSGLLQPVSTLQGTAALIGSIWPASYYMHASLGAYTKGLGAGLIVRDVLFLIACVPVLLAISFVGLRKQEK</sequence>
<feature type="domain" description="ABC transporter" evidence="9">
    <location>
        <begin position="283"/>
        <end position="513"/>
    </location>
</feature>
<feature type="region of interest" description="Disordered" evidence="7">
    <location>
        <begin position="525"/>
        <end position="561"/>
    </location>
</feature>
<dbReference type="InterPro" id="IPR047651">
    <property type="entry name" value="ABC2_perm_RbbA"/>
</dbReference>
<dbReference type="InterPro" id="IPR003593">
    <property type="entry name" value="AAA+_ATPase"/>
</dbReference>
<feature type="transmembrane region" description="Helical" evidence="8">
    <location>
        <begin position="917"/>
        <end position="935"/>
    </location>
</feature>
<feature type="transmembrane region" description="Helical" evidence="8">
    <location>
        <begin position="743"/>
        <end position="768"/>
    </location>
</feature>
<evidence type="ECO:0000256" key="7">
    <source>
        <dbReference type="SAM" id="MobiDB-lite"/>
    </source>
</evidence>
<feature type="domain" description="ABC transporter" evidence="9">
    <location>
        <begin position="19"/>
        <end position="254"/>
    </location>
</feature>
<evidence type="ECO:0000256" key="2">
    <source>
        <dbReference type="ARBA" id="ARBA00022692"/>
    </source>
</evidence>
<evidence type="ECO:0000256" key="5">
    <source>
        <dbReference type="ARBA" id="ARBA00022989"/>
    </source>
</evidence>
<evidence type="ECO:0000256" key="3">
    <source>
        <dbReference type="ARBA" id="ARBA00022741"/>
    </source>
</evidence>
<dbReference type="Proteomes" id="UP000662747">
    <property type="component" value="Chromosome"/>
</dbReference>
<evidence type="ECO:0000313" key="11">
    <source>
        <dbReference type="EMBL" id="QSQ25258.1"/>
    </source>
</evidence>
<feature type="transmembrane region" description="Helical" evidence="8">
    <location>
        <begin position="880"/>
        <end position="897"/>
    </location>
</feature>
<dbReference type="EMBL" id="CP071090">
    <property type="protein sequence ID" value="QSQ25258.1"/>
    <property type="molecule type" value="Genomic_DNA"/>
</dbReference>
<keyword evidence="4" id="KW-0067">ATP-binding</keyword>